<accession>A0A381TZS6</accession>
<name>A0A381TZS6_9ZZZZ</name>
<gene>
    <name evidence="1" type="ORF">METZ01_LOCUS74346</name>
</gene>
<dbReference type="AlphaFoldDB" id="A0A381TZS6"/>
<reference evidence="1" key="1">
    <citation type="submission" date="2018-05" db="EMBL/GenBank/DDBJ databases">
        <authorList>
            <person name="Lanie J.A."/>
            <person name="Ng W.-L."/>
            <person name="Kazmierczak K.M."/>
            <person name="Andrzejewski T.M."/>
            <person name="Davidsen T.M."/>
            <person name="Wayne K.J."/>
            <person name="Tettelin H."/>
            <person name="Glass J.I."/>
            <person name="Rusch D."/>
            <person name="Podicherti R."/>
            <person name="Tsui H.-C.T."/>
            <person name="Winkler M.E."/>
        </authorList>
    </citation>
    <scope>NUCLEOTIDE SEQUENCE</scope>
</reference>
<sequence>MRKIFLRLISAWAAWKNYKDEVFFSAFFCQPNDLLVMACPLVNHLHFTIGLIELDTGIQIFHMQC</sequence>
<organism evidence="1">
    <name type="scientific">marine metagenome</name>
    <dbReference type="NCBI Taxonomy" id="408172"/>
    <lineage>
        <taxon>unclassified sequences</taxon>
        <taxon>metagenomes</taxon>
        <taxon>ecological metagenomes</taxon>
    </lineage>
</organism>
<proteinExistence type="predicted"/>
<dbReference type="EMBL" id="UINC01005464">
    <property type="protein sequence ID" value="SVA21492.1"/>
    <property type="molecule type" value="Genomic_DNA"/>
</dbReference>
<evidence type="ECO:0000313" key="1">
    <source>
        <dbReference type="EMBL" id="SVA21492.1"/>
    </source>
</evidence>
<protein>
    <submittedName>
        <fullName evidence="1">Uncharacterized protein</fullName>
    </submittedName>
</protein>